<feature type="region of interest" description="Disordered" evidence="1">
    <location>
        <begin position="358"/>
        <end position="385"/>
    </location>
</feature>
<feature type="region of interest" description="Disordered" evidence="1">
    <location>
        <begin position="519"/>
        <end position="543"/>
    </location>
</feature>
<feature type="region of interest" description="Disordered" evidence="1">
    <location>
        <begin position="437"/>
        <end position="503"/>
    </location>
</feature>
<evidence type="ECO:0000313" key="3">
    <source>
        <dbReference type="Proteomes" id="UP000800038"/>
    </source>
</evidence>
<feature type="compositionally biased region" description="Basic and acidic residues" evidence="1">
    <location>
        <begin position="487"/>
        <end position="497"/>
    </location>
</feature>
<reference evidence="2" key="1">
    <citation type="journal article" date="2020" name="Stud. Mycol.">
        <title>101 Dothideomycetes genomes: a test case for predicting lifestyles and emergence of pathogens.</title>
        <authorList>
            <person name="Haridas S."/>
            <person name="Albert R."/>
            <person name="Binder M."/>
            <person name="Bloem J."/>
            <person name="Labutti K."/>
            <person name="Salamov A."/>
            <person name="Andreopoulos B."/>
            <person name="Baker S."/>
            <person name="Barry K."/>
            <person name="Bills G."/>
            <person name="Bluhm B."/>
            <person name="Cannon C."/>
            <person name="Castanera R."/>
            <person name="Culley D."/>
            <person name="Daum C."/>
            <person name="Ezra D."/>
            <person name="Gonzalez J."/>
            <person name="Henrissat B."/>
            <person name="Kuo A."/>
            <person name="Liang C."/>
            <person name="Lipzen A."/>
            <person name="Lutzoni F."/>
            <person name="Magnuson J."/>
            <person name="Mondo S."/>
            <person name="Nolan M."/>
            <person name="Ohm R."/>
            <person name="Pangilinan J."/>
            <person name="Park H.-J."/>
            <person name="Ramirez L."/>
            <person name="Alfaro M."/>
            <person name="Sun H."/>
            <person name="Tritt A."/>
            <person name="Yoshinaga Y."/>
            <person name="Zwiers L.-H."/>
            <person name="Turgeon B."/>
            <person name="Goodwin S."/>
            <person name="Spatafora J."/>
            <person name="Crous P."/>
            <person name="Grigoriev I."/>
        </authorList>
    </citation>
    <scope>NUCLEOTIDE SEQUENCE</scope>
    <source>
        <strain evidence="2">CBS 161.51</strain>
    </source>
</reference>
<feature type="compositionally biased region" description="Polar residues" evidence="1">
    <location>
        <begin position="253"/>
        <end position="270"/>
    </location>
</feature>
<gene>
    <name evidence="2" type="ORF">EJ02DRAFT_510921</name>
</gene>
<evidence type="ECO:0000256" key="1">
    <source>
        <dbReference type="SAM" id="MobiDB-lite"/>
    </source>
</evidence>
<feature type="compositionally biased region" description="Polar residues" evidence="1">
    <location>
        <begin position="368"/>
        <end position="382"/>
    </location>
</feature>
<dbReference type="OrthoDB" id="3946303at2759"/>
<sequence length="648" mass="71363">MSSKRTSNFKNALHRMSCMSSTSSHYSDFPSFDKSSVYPTQTLSTNHLQLPRDPKAVVKAAHKDSPGLLPAPTADCEEVRYFLYAVLTTKSFGLTKTCPQWVLETCWNWEGNGNDLLCMDERGFMLLCPFSAGAAGIDGKRWKVETLPRPEAREMIGKAIMSVMEDKRRTLGAQKKRMQREWDTERSQKLSHSRSAIGLPVCYLPSTLPMSSPLGQIGTYQSAPQYHAPALSSLDSSSMRGGPISYGRLSSLSSRHTVSTMKTSPPTSEDASVHKRDSIVPGEQLGLRPAKPTSILSLDSGVLPQTRNEASHLVRQRMNARMEALSSAPCHNFQLSGHIPVGNGVDEQGHTDQISRVSFSPWDDQDQGHNNVSQARHNSMNGYHSKGYQHVNMRQQNSSSYMPVLPTSSSMPRVQNHAYPNSQATNSNIVNMALIPPKQQRPHMPGSQVGGPKWTSEGPHRISFSTGPAPQHSASTYPPRTSPPHSVRTESTHRSDRSLTPATKLAIRDTYLSGMAGHTQRTASLTSDSTPSSFPSTRPLNNARGDAHALEQAQYTLHQAENARTQSMFELHGRGSAAEARRMSRGVSRSWGGRYRGRGGGGGGGALAADGDRERRITLIEAIKRKEMFDWRPQGGVRPEHYGAEWRR</sequence>
<evidence type="ECO:0000313" key="2">
    <source>
        <dbReference type="EMBL" id="KAF1943379.1"/>
    </source>
</evidence>
<protein>
    <submittedName>
        <fullName evidence="2">Uncharacterized protein</fullName>
    </submittedName>
</protein>
<feature type="region of interest" description="Disordered" evidence="1">
    <location>
        <begin position="253"/>
        <end position="275"/>
    </location>
</feature>
<dbReference type="AlphaFoldDB" id="A0A6A5SVQ6"/>
<feature type="compositionally biased region" description="Low complexity" evidence="1">
    <location>
        <begin position="522"/>
        <end position="539"/>
    </location>
</feature>
<keyword evidence="3" id="KW-1185">Reference proteome</keyword>
<organism evidence="2 3">
    <name type="scientific">Clathrospora elynae</name>
    <dbReference type="NCBI Taxonomy" id="706981"/>
    <lineage>
        <taxon>Eukaryota</taxon>
        <taxon>Fungi</taxon>
        <taxon>Dikarya</taxon>
        <taxon>Ascomycota</taxon>
        <taxon>Pezizomycotina</taxon>
        <taxon>Dothideomycetes</taxon>
        <taxon>Pleosporomycetidae</taxon>
        <taxon>Pleosporales</taxon>
        <taxon>Diademaceae</taxon>
        <taxon>Clathrospora</taxon>
    </lineage>
</organism>
<dbReference type="EMBL" id="ML976025">
    <property type="protein sequence ID" value="KAF1943379.1"/>
    <property type="molecule type" value="Genomic_DNA"/>
</dbReference>
<proteinExistence type="predicted"/>
<feature type="compositionally biased region" description="Polar residues" evidence="1">
    <location>
        <begin position="463"/>
        <end position="479"/>
    </location>
</feature>
<accession>A0A6A5SVQ6</accession>
<name>A0A6A5SVQ6_9PLEO</name>
<dbReference type="Proteomes" id="UP000800038">
    <property type="component" value="Unassembled WGS sequence"/>
</dbReference>